<feature type="transmembrane region" description="Helical" evidence="1">
    <location>
        <begin position="523"/>
        <end position="543"/>
    </location>
</feature>
<evidence type="ECO:0000256" key="1">
    <source>
        <dbReference type="SAM" id="Phobius"/>
    </source>
</evidence>
<dbReference type="RefSeq" id="WP_209616460.1">
    <property type="nucleotide sequence ID" value="NZ_JAGJRS010000010.1"/>
</dbReference>
<dbReference type="Proteomes" id="UP000823790">
    <property type="component" value="Unassembled WGS sequence"/>
</dbReference>
<comment type="caution">
    <text evidence="2">The sequence shown here is derived from an EMBL/GenBank/DDBJ whole genome shotgun (WGS) entry which is preliminary data.</text>
</comment>
<feature type="transmembrane region" description="Helical" evidence="1">
    <location>
        <begin position="655"/>
        <end position="678"/>
    </location>
</feature>
<feature type="transmembrane region" description="Helical" evidence="1">
    <location>
        <begin position="1135"/>
        <end position="1153"/>
    </location>
</feature>
<feature type="transmembrane region" description="Helical" evidence="1">
    <location>
        <begin position="1276"/>
        <end position="1297"/>
    </location>
</feature>
<keyword evidence="1" id="KW-0812">Transmembrane</keyword>
<keyword evidence="1" id="KW-1133">Transmembrane helix</keyword>
<proteinExistence type="predicted"/>
<keyword evidence="1" id="KW-0472">Membrane</keyword>
<accession>A0ABS4DKH2</accession>
<feature type="transmembrane region" description="Helical" evidence="1">
    <location>
        <begin position="493"/>
        <end position="511"/>
    </location>
</feature>
<evidence type="ECO:0000313" key="3">
    <source>
        <dbReference type="Proteomes" id="UP000823790"/>
    </source>
</evidence>
<sequence>MSLLLAAPAGAQQLPPPLRDWQDWVLHQVPAHACPRLAHAPGQGDAWQCAWPGRLALAADATGGRFTLDARADAPAWIALPGDARHWPEQVRLDGQPAVVLTRDDQPMVHVSPGDHRLEGLLPWSSRPARLHVPEAIGLIALTLDGKPVARLQRDGDELTLGEAAAAQRVADALSLRVDRRLTDGLPATLETRLSFDVTGSARELVIGPALPDGFVATALDGELPSRLESDGRLRVQVKPGRWTVTLDARASAPLARVAITLPPAPWPRREIWSYADAPDLRGSHAEGQATDAAQAGVPDDWRELPAFIMDDQATLTVQPGERGAGRHDRLRLSRRLWLDFDGKGLAVDDRLQGELHRQRLEVGAPWQLQRAEQNGEPLLVSRGKDGRSGVEVRSEQLDLGAGLRLPASGAQPVTGWNVPLERIDATLQLPPGFRLLGAPGADSSPDSWVARWSLLDVFGVALIALLAGRLLGWPWALLAAGFLALAQHEPGAPRWTLALLLALALLLRALPEGRLRRAANTAALASFVLAALWTLPFVAAQLQYALHPQLEPQAVRIGFEAPGLDRSDTIAPPERAPLPAPPAAAPSVSEQAQTLGAVMVGASKLSTLDVSPGNRSLVQAGPGTPTWRLGSNYRLAWSGPVTPQQTLRLVVAPAWLVSLLRVLMVALLAALLARVLTSMLAPWRGRWQSGRGAASAALLAMALLPWHAHAQALPSQALLDQLRQRLVEAPACSPSCANLPQAHVALAGDTLGLTMQAHAGATVALPLPATTLPLIMVAVDGRPASLARRDDDQLWLRLEPGVHELALRYRLDGIDSARLRFALAPQRVTLQMDGWTADGLDADHLLGDSLSFDRQRVATDGRIGAPAQDFPPYVRLTRRLVLGNEWTVRNEVERVAPQAGGFTIALPLLPGEHPLGADAPVRGGRIQLAFNAGTDSVEWTSRLDRTTRLQLTAPALAERAEVWEIDAASMWHVDASGVPASDGDVLRFQPLPGEQLTLTLAQPAAVAGGTLAFDQVDSHTTIGERATETTLQLQARSTRGGEHALGLPAQAELLQASRDGQRLPLAVRNGTLSLPLLPGTHRYEVRLRESAGSALRTRSPAIALHAPAANLDTFVQLPQDRWVLWTWGSGAGPAVLYWAQLIVLLAVAWLLSRYAPTPLRFRHWLLLGLGFSAFAWSAYAVVVAWLILLGLRARAAVASWRAGLFDLTQVALALLTAIALAVLVAAVPGGLLGQPDMHIAGMGSSALQLHWFADRSTNTLPQVGVFSLPLWTYKLAMLAWALWLANALIGWLRWGFDAWSRGGYWRRDKPQPAMPPLPAAETSPDA</sequence>
<keyword evidence="3" id="KW-1185">Reference proteome</keyword>
<feature type="transmembrane region" description="Helical" evidence="1">
    <location>
        <begin position="1165"/>
        <end position="1192"/>
    </location>
</feature>
<gene>
    <name evidence="2" type="ORF">J7I44_04490</name>
</gene>
<feature type="transmembrane region" description="Helical" evidence="1">
    <location>
        <begin position="1204"/>
        <end position="1228"/>
    </location>
</feature>
<name>A0ABS4DKH2_9GAMM</name>
<dbReference type="EMBL" id="JAGJRS010000010">
    <property type="protein sequence ID" value="MBP1473545.1"/>
    <property type="molecule type" value="Genomic_DNA"/>
</dbReference>
<evidence type="ECO:0008006" key="4">
    <source>
        <dbReference type="Google" id="ProtNLM"/>
    </source>
</evidence>
<reference evidence="2 3" key="1">
    <citation type="submission" date="2021-04" db="EMBL/GenBank/DDBJ databases">
        <authorList>
            <person name="Huq M.A."/>
        </authorList>
    </citation>
    <scope>NUCLEOTIDE SEQUENCE [LARGE SCALE GENOMIC DNA]</scope>
    <source>
        <strain evidence="2 3">MAH-13</strain>
    </source>
</reference>
<organism evidence="2 3">
    <name type="scientific">Frateuria flava</name>
    <dbReference type="NCBI Taxonomy" id="2821489"/>
    <lineage>
        <taxon>Bacteria</taxon>
        <taxon>Pseudomonadati</taxon>
        <taxon>Pseudomonadota</taxon>
        <taxon>Gammaproteobacteria</taxon>
        <taxon>Lysobacterales</taxon>
        <taxon>Rhodanobacteraceae</taxon>
        <taxon>Frateuria</taxon>
    </lineage>
</organism>
<protein>
    <recommendedName>
        <fullName evidence="4">ABC transporter permease</fullName>
    </recommendedName>
</protein>
<evidence type="ECO:0000313" key="2">
    <source>
        <dbReference type="EMBL" id="MBP1473545.1"/>
    </source>
</evidence>